<keyword evidence="2" id="KW-0812">Transmembrane</keyword>
<dbReference type="GO" id="GO:0005886">
    <property type="term" value="C:plasma membrane"/>
    <property type="evidence" value="ECO:0007669"/>
    <property type="project" value="InterPro"/>
</dbReference>
<dbReference type="InterPro" id="IPR018764">
    <property type="entry name" value="RskA_C"/>
</dbReference>
<accession>A0A438AJ47</accession>
<organism evidence="4 5">
    <name type="scientific">Mesobaculum littorinae</name>
    <dbReference type="NCBI Taxonomy" id="2486419"/>
    <lineage>
        <taxon>Bacteria</taxon>
        <taxon>Pseudomonadati</taxon>
        <taxon>Pseudomonadota</taxon>
        <taxon>Alphaproteobacteria</taxon>
        <taxon>Rhodobacterales</taxon>
        <taxon>Roseobacteraceae</taxon>
        <taxon>Mesobaculum</taxon>
    </lineage>
</organism>
<sequence length="244" mass="25934">MSDAATYDDRDDAIRAAEYVLRLLDTAEMRAFEARLELEGALRGRVAFWEERFLPLIAGVPEVAPPPSVRREIERRIAPSPDTRQPKGARTGRLGRPARVSRARGWLAAAFVAAHVAALIIVTQLTPPPTTTGPVYVAEVQATARDLVLNASIDSSRSILTVARQSGTAGAGRDYELWVIPADGPAPLSLGLLDWDGETRRPVPQEVVEALQGGTFAVSDEPAGGSPTGAPTGEIVATAPLTTL</sequence>
<name>A0A438AJ47_9RHOB</name>
<dbReference type="InterPro" id="IPR051474">
    <property type="entry name" value="Anti-sigma-K/W_factor"/>
</dbReference>
<feature type="transmembrane region" description="Helical" evidence="2">
    <location>
        <begin position="106"/>
        <end position="125"/>
    </location>
</feature>
<evidence type="ECO:0000313" key="5">
    <source>
        <dbReference type="Proteomes" id="UP000285908"/>
    </source>
</evidence>
<dbReference type="RefSeq" id="WP_127905866.1">
    <property type="nucleotide sequence ID" value="NZ_RQXX01000002.1"/>
</dbReference>
<feature type="domain" description="Anti-sigma K factor RskA C-terminal" evidence="3">
    <location>
        <begin position="110"/>
        <end position="235"/>
    </location>
</feature>
<dbReference type="Pfam" id="PF10099">
    <property type="entry name" value="RskA_C"/>
    <property type="match status" value="1"/>
</dbReference>
<proteinExistence type="predicted"/>
<reference evidence="4 5" key="1">
    <citation type="submission" date="2018-11" db="EMBL/GenBank/DDBJ databases">
        <title>Mesobaculum littorinae gen. nov., sp. nov., isolated from Littorina scabra that represents a novel genus of the order Rhodobacteraceae.</title>
        <authorList>
            <person name="Li F."/>
        </authorList>
    </citation>
    <scope>NUCLEOTIDE SEQUENCE [LARGE SCALE GENOMIC DNA]</scope>
    <source>
        <strain evidence="4 5">M0103</strain>
    </source>
</reference>
<dbReference type="EMBL" id="RQXX01000002">
    <property type="protein sequence ID" value="RVV98635.1"/>
    <property type="molecule type" value="Genomic_DNA"/>
</dbReference>
<evidence type="ECO:0000256" key="1">
    <source>
        <dbReference type="SAM" id="MobiDB-lite"/>
    </source>
</evidence>
<keyword evidence="2" id="KW-1133">Transmembrane helix</keyword>
<dbReference type="GO" id="GO:0006417">
    <property type="term" value="P:regulation of translation"/>
    <property type="evidence" value="ECO:0007669"/>
    <property type="project" value="TreeGrafter"/>
</dbReference>
<gene>
    <name evidence="4" type="ORF">EKE94_06895</name>
</gene>
<dbReference type="GO" id="GO:0016989">
    <property type="term" value="F:sigma factor antagonist activity"/>
    <property type="evidence" value="ECO:0007669"/>
    <property type="project" value="TreeGrafter"/>
</dbReference>
<dbReference type="PANTHER" id="PTHR37461">
    <property type="entry name" value="ANTI-SIGMA-K FACTOR RSKA"/>
    <property type="match status" value="1"/>
</dbReference>
<evidence type="ECO:0000259" key="3">
    <source>
        <dbReference type="Pfam" id="PF10099"/>
    </source>
</evidence>
<dbReference type="OrthoDB" id="9816387at2"/>
<feature type="region of interest" description="Disordered" evidence="1">
    <location>
        <begin position="74"/>
        <end position="97"/>
    </location>
</feature>
<keyword evidence="5" id="KW-1185">Reference proteome</keyword>
<protein>
    <recommendedName>
        <fullName evidence="3">Anti-sigma K factor RskA C-terminal domain-containing protein</fullName>
    </recommendedName>
</protein>
<dbReference type="AlphaFoldDB" id="A0A438AJ47"/>
<evidence type="ECO:0000256" key="2">
    <source>
        <dbReference type="SAM" id="Phobius"/>
    </source>
</evidence>
<dbReference type="PANTHER" id="PTHR37461:SF1">
    <property type="entry name" value="ANTI-SIGMA-K FACTOR RSKA"/>
    <property type="match status" value="1"/>
</dbReference>
<dbReference type="Proteomes" id="UP000285908">
    <property type="component" value="Unassembled WGS sequence"/>
</dbReference>
<evidence type="ECO:0000313" key="4">
    <source>
        <dbReference type="EMBL" id="RVV98635.1"/>
    </source>
</evidence>
<comment type="caution">
    <text evidence="4">The sequence shown here is derived from an EMBL/GenBank/DDBJ whole genome shotgun (WGS) entry which is preliminary data.</text>
</comment>
<keyword evidence="2" id="KW-0472">Membrane</keyword>